<dbReference type="EMBL" id="CAJOBA010021638">
    <property type="protein sequence ID" value="CAF3913331.1"/>
    <property type="molecule type" value="Genomic_DNA"/>
</dbReference>
<dbReference type="EMBL" id="CAJNOK010011035">
    <property type="protein sequence ID" value="CAF1130641.1"/>
    <property type="molecule type" value="Genomic_DNA"/>
</dbReference>
<dbReference type="AlphaFoldDB" id="A0A814LAZ6"/>
<organism evidence="1 5">
    <name type="scientific">Didymodactylos carnosus</name>
    <dbReference type="NCBI Taxonomy" id="1234261"/>
    <lineage>
        <taxon>Eukaryota</taxon>
        <taxon>Metazoa</taxon>
        <taxon>Spiralia</taxon>
        <taxon>Gnathifera</taxon>
        <taxon>Rotifera</taxon>
        <taxon>Eurotatoria</taxon>
        <taxon>Bdelloidea</taxon>
        <taxon>Philodinida</taxon>
        <taxon>Philodinidae</taxon>
        <taxon>Didymodactylos</taxon>
    </lineage>
</organism>
<name>A0A814LAZ6_9BILA</name>
<evidence type="ECO:0000313" key="5">
    <source>
        <dbReference type="Proteomes" id="UP000663829"/>
    </source>
</evidence>
<dbReference type="EMBL" id="CAJNOQ010004500">
    <property type="protein sequence ID" value="CAF1062238.1"/>
    <property type="molecule type" value="Genomic_DNA"/>
</dbReference>
<dbReference type="OrthoDB" id="10018909at2759"/>
<keyword evidence="5" id="KW-1185">Reference proteome</keyword>
<evidence type="ECO:0000313" key="4">
    <source>
        <dbReference type="EMBL" id="CAF3913331.1"/>
    </source>
</evidence>
<dbReference type="Proteomes" id="UP000663829">
    <property type="component" value="Unassembled WGS sequence"/>
</dbReference>
<evidence type="ECO:0000313" key="1">
    <source>
        <dbReference type="EMBL" id="CAF1062238.1"/>
    </source>
</evidence>
<comment type="caution">
    <text evidence="1">The sequence shown here is derived from an EMBL/GenBank/DDBJ whole genome shotgun (WGS) entry which is preliminary data.</text>
</comment>
<dbReference type="Proteomes" id="UP000681722">
    <property type="component" value="Unassembled WGS sequence"/>
</dbReference>
<accession>A0A814LAZ6</accession>
<gene>
    <name evidence="1" type="ORF">GPM918_LOCUS16840</name>
    <name evidence="2" type="ORF">OVA965_LOCUS20634</name>
    <name evidence="3" type="ORF">SRO942_LOCUS16836</name>
    <name evidence="4" type="ORF">TMI583_LOCUS21069</name>
</gene>
<protein>
    <submittedName>
        <fullName evidence="1">Uncharacterized protein</fullName>
    </submittedName>
</protein>
<dbReference type="Proteomes" id="UP000677228">
    <property type="component" value="Unassembled WGS sequence"/>
</dbReference>
<proteinExistence type="predicted"/>
<reference evidence="1" key="1">
    <citation type="submission" date="2021-02" db="EMBL/GenBank/DDBJ databases">
        <authorList>
            <person name="Nowell W R."/>
        </authorList>
    </citation>
    <scope>NUCLEOTIDE SEQUENCE</scope>
</reference>
<evidence type="ECO:0000313" key="3">
    <source>
        <dbReference type="EMBL" id="CAF3830338.1"/>
    </source>
</evidence>
<evidence type="ECO:0000313" key="2">
    <source>
        <dbReference type="EMBL" id="CAF1130641.1"/>
    </source>
</evidence>
<sequence length="548" mass="62528">MVITDISYDTLRTRSRKSFYQRICTLNNNNNDHSYDTLHSKNNTSLQELVTKLRSIKHDCIIQRNQNRAKSVLERQGSKTIQFELSPISTGTKKVPLRNDTAIRPSLEFLHEQKQNFLPVGKRLKGIISKQLLLENERRVSGKASGLTVVKSMITGIKTTDNLRDGSQTGTKEDEDEITITLKQQQQPTYLISTDIVQSSASVVYPGVKYINHGYYSNRSLETNANTIFLFKHTKEFTINQQTKNIPLVFIGAEVFLRKPFKSDRVHFPLKTEEIEPLIDLNLARPTFVQEIPIIFNLSVYRLLNKTITAHMFFDSPTTQAARHSCKDFRSKEGRTRFQIHDLYLLSKRESNIIQVNALSDVRFHNLLSQLNEIYSPLIVSTRQIVLPAPVPSHYTLSPNSYSTGMKRHKINDELVVEPPGKAELLNKHFANICTMTTSELNDYPILIPKSLLYAMSTFDIYESEAFELLKRIDCSKATAPGLSDRILKEAGAIVTSIITYWFNESLISEQFPKSWKLGCVTVIFKSGDYHSLSNYRPITLLPISSKN</sequence>
<dbReference type="EMBL" id="CAJOBC010004499">
    <property type="protein sequence ID" value="CAF3830338.1"/>
    <property type="molecule type" value="Genomic_DNA"/>
</dbReference>
<dbReference type="Proteomes" id="UP000682733">
    <property type="component" value="Unassembled WGS sequence"/>
</dbReference>